<dbReference type="EMBL" id="KE504124">
    <property type="protein sequence ID" value="EPT05103.1"/>
    <property type="molecule type" value="Genomic_DNA"/>
</dbReference>
<dbReference type="eggNOG" id="ENOG502R173">
    <property type="taxonomic scope" value="Eukaryota"/>
</dbReference>
<dbReference type="OrthoDB" id="3270129at2759"/>
<keyword evidence="2" id="KW-1185">Reference proteome</keyword>
<organism evidence="1 2">
    <name type="scientific">Fomitopsis schrenkii</name>
    <name type="common">Brown rot fungus</name>
    <dbReference type="NCBI Taxonomy" id="2126942"/>
    <lineage>
        <taxon>Eukaryota</taxon>
        <taxon>Fungi</taxon>
        <taxon>Dikarya</taxon>
        <taxon>Basidiomycota</taxon>
        <taxon>Agaricomycotina</taxon>
        <taxon>Agaricomycetes</taxon>
        <taxon>Polyporales</taxon>
        <taxon>Fomitopsis</taxon>
    </lineage>
</organism>
<name>S8ELQ1_FOMSC</name>
<dbReference type="HOGENOM" id="CLU_863403_0_0_1"/>
<protein>
    <submittedName>
        <fullName evidence="1">Uncharacterized protein</fullName>
    </submittedName>
</protein>
<sequence>MSLLTNTNGGLLRDLWPASLGRSAADTTTLNDLQQWQIMPATFDDLCDWAEVDVDPTAPKVLGAGGPRTAFALLWSPTVRPDAVGNRRHRVLLRLHGLLAAFCIQPLGNWKGNTEDAKRAVQYITLVGQGCNAAFEPQIEALQAVDNLVHHFLRLPGTPAQRSQTALNLRRRVFTRVNLTAAPQLPVALNEADRSAVEPIQHEWQVGHRLSLGMQRPNGQVRRASEFVFAKGDFVEVAVFADILSYWDPKSRQRRVDIQYAPQELIRLWSAREARTKLLENVHNAAANVAPETNIVMMNTAYNLDGEGDGNDDVPDMQYLGV</sequence>
<reference evidence="1 2" key="1">
    <citation type="journal article" date="2012" name="Science">
        <title>The Paleozoic origin of enzymatic lignin decomposition reconstructed from 31 fungal genomes.</title>
        <authorList>
            <person name="Floudas D."/>
            <person name="Binder M."/>
            <person name="Riley R."/>
            <person name="Barry K."/>
            <person name="Blanchette R.A."/>
            <person name="Henrissat B."/>
            <person name="Martinez A.T."/>
            <person name="Otillar R."/>
            <person name="Spatafora J.W."/>
            <person name="Yadav J.S."/>
            <person name="Aerts A."/>
            <person name="Benoit I."/>
            <person name="Boyd A."/>
            <person name="Carlson A."/>
            <person name="Copeland A."/>
            <person name="Coutinho P.M."/>
            <person name="de Vries R.P."/>
            <person name="Ferreira P."/>
            <person name="Findley K."/>
            <person name="Foster B."/>
            <person name="Gaskell J."/>
            <person name="Glotzer D."/>
            <person name="Gorecki P."/>
            <person name="Heitman J."/>
            <person name="Hesse C."/>
            <person name="Hori C."/>
            <person name="Igarashi K."/>
            <person name="Jurgens J.A."/>
            <person name="Kallen N."/>
            <person name="Kersten P."/>
            <person name="Kohler A."/>
            <person name="Kuees U."/>
            <person name="Kumar T.K.A."/>
            <person name="Kuo A."/>
            <person name="LaButti K."/>
            <person name="Larrondo L.F."/>
            <person name="Lindquist E."/>
            <person name="Ling A."/>
            <person name="Lombard V."/>
            <person name="Lucas S."/>
            <person name="Lundell T."/>
            <person name="Martin R."/>
            <person name="McLaughlin D.J."/>
            <person name="Morgenstern I."/>
            <person name="Morin E."/>
            <person name="Murat C."/>
            <person name="Nagy L.G."/>
            <person name="Nolan M."/>
            <person name="Ohm R.A."/>
            <person name="Patyshakuliyeva A."/>
            <person name="Rokas A."/>
            <person name="Ruiz-Duenas F.J."/>
            <person name="Sabat G."/>
            <person name="Salamov A."/>
            <person name="Samejima M."/>
            <person name="Schmutz J."/>
            <person name="Slot J.C."/>
            <person name="St John F."/>
            <person name="Stenlid J."/>
            <person name="Sun H."/>
            <person name="Sun S."/>
            <person name="Syed K."/>
            <person name="Tsang A."/>
            <person name="Wiebenga A."/>
            <person name="Young D."/>
            <person name="Pisabarro A."/>
            <person name="Eastwood D.C."/>
            <person name="Martin F."/>
            <person name="Cullen D."/>
            <person name="Grigoriev I.V."/>
            <person name="Hibbett D.S."/>
        </authorList>
    </citation>
    <scope>NUCLEOTIDE SEQUENCE</scope>
    <source>
        <strain evidence="2">FP-58527</strain>
    </source>
</reference>
<accession>S8ELQ1</accession>
<proteinExistence type="predicted"/>
<evidence type="ECO:0000313" key="1">
    <source>
        <dbReference type="EMBL" id="EPT05103.1"/>
    </source>
</evidence>
<dbReference type="InParanoid" id="S8ELQ1"/>
<dbReference type="Proteomes" id="UP000015241">
    <property type="component" value="Unassembled WGS sequence"/>
</dbReference>
<gene>
    <name evidence="1" type="ORF">FOMPIDRAFT_1045175</name>
</gene>
<evidence type="ECO:0000313" key="2">
    <source>
        <dbReference type="Proteomes" id="UP000015241"/>
    </source>
</evidence>
<dbReference type="AlphaFoldDB" id="S8ELQ1"/>